<dbReference type="SUPFAM" id="SSF51905">
    <property type="entry name" value="FAD/NAD(P)-binding domain"/>
    <property type="match status" value="1"/>
</dbReference>
<dbReference type="InterPro" id="IPR004099">
    <property type="entry name" value="Pyr_nucl-diS_OxRdtase_dimer"/>
</dbReference>
<feature type="non-terminal residue" evidence="5">
    <location>
        <position position="1"/>
    </location>
</feature>
<proteinExistence type="predicted"/>
<dbReference type="Gene3D" id="3.30.390.30">
    <property type="match status" value="1"/>
</dbReference>
<gene>
    <name evidence="5" type="ORF">S12H4_57922</name>
</gene>
<organism evidence="5">
    <name type="scientific">marine sediment metagenome</name>
    <dbReference type="NCBI Taxonomy" id="412755"/>
    <lineage>
        <taxon>unclassified sequences</taxon>
        <taxon>metagenomes</taxon>
        <taxon>ecological metagenomes</taxon>
    </lineage>
</organism>
<dbReference type="PRINTS" id="PR00411">
    <property type="entry name" value="PNDRDTASEI"/>
</dbReference>
<feature type="non-terminal residue" evidence="5">
    <location>
        <position position="193"/>
    </location>
</feature>
<dbReference type="Pfam" id="PF02852">
    <property type="entry name" value="Pyr_redox_dim"/>
    <property type="match status" value="1"/>
</dbReference>
<dbReference type="PRINTS" id="PR00368">
    <property type="entry name" value="FADPNR"/>
</dbReference>
<reference evidence="5" key="1">
    <citation type="journal article" date="2014" name="Front. Microbiol.">
        <title>High frequency of phylogenetically diverse reductive dehalogenase-homologous genes in deep subseafloor sedimentary metagenomes.</title>
        <authorList>
            <person name="Kawai M."/>
            <person name="Futagami T."/>
            <person name="Toyoda A."/>
            <person name="Takaki Y."/>
            <person name="Nishi S."/>
            <person name="Hori S."/>
            <person name="Arai W."/>
            <person name="Tsubouchi T."/>
            <person name="Morono Y."/>
            <person name="Uchiyama I."/>
            <person name="Ito T."/>
            <person name="Fujiyama A."/>
            <person name="Inagaki F."/>
            <person name="Takami H."/>
        </authorList>
    </citation>
    <scope>NUCLEOTIDE SEQUENCE</scope>
    <source>
        <strain evidence="5">Expedition CK06-06</strain>
    </source>
</reference>
<feature type="domain" description="Pyridine nucleotide-disulphide oxidoreductase dimerisation" evidence="3">
    <location>
        <begin position="105"/>
        <end position="192"/>
    </location>
</feature>
<dbReference type="Gene3D" id="3.50.50.60">
    <property type="entry name" value="FAD/NAD(P)-binding domain"/>
    <property type="match status" value="2"/>
</dbReference>
<dbReference type="SUPFAM" id="SSF55424">
    <property type="entry name" value="FAD/NAD-linked reductases, dimerisation (C-terminal) domain"/>
    <property type="match status" value="1"/>
</dbReference>
<evidence type="ECO:0000313" key="5">
    <source>
        <dbReference type="EMBL" id="GAJ24873.1"/>
    </source>
</evidence>
<dbReference type="GO" id="GO:0050660">
    <property type="term" value="F:flavin adenine dinucleotide binding"/>
    <property type="evidence" value="ECO:0007669"/>
    <property type="project" value="TreeGrafter"/>
</dbReference>
<dbReference type="Pfam" id="PF07992">
    <property type="entry name" value="Pyr_redox_2"/>
    <property type="match status" value="1"/>
</dbReference>
<dbReference type="EMBL" id="BARW01037535">
    <property type="protein sequence ID" value="GAJ24873.1"/>
    <property type="molecule type" value="Genomic_DNA"/>
</dbReference>
<dbReference type="PANTHER" id="PTHR43014:SF2">
    <property type="entry name" value="MERCURIC REDUCTASE"/>
    <property type="match status" value="1"/>
</dbReference>
<dbReference type="PANTHER" id="PTHR43014">
    <property type="entry name" value="MERCURIC REDUCTASE"/>
    <property type="match status" value="1"/>
</dbReference>
<dbReference type="AlphaFoldDB" id="X1V508"/>
<dbReference type="InterPro" id="IPR023753">
    <property type="entry name" value="FAD/NAD-binding_dom"/>
</dbReference>
<evidence type="ECO:0008006" key="6">
    <source>
        <dbReference type="Google" id="ProtNLM"/>
    </source>
</evidence>
<sequence>VDRVWQKGKTIHVAAGVKELAGDCLLVAVGRRPNVDGLALEKAGVAYSPRGIDVDEHLRTSQRHMYAAGDCIGSYQFTHYTGWQAAMAVRNALLPGATKGIRDMVPWTTFTDPEVAHVGLTEQQAREQLGDAVMTCEWPMERVDRARTEGHTQGFLKLVHKKDGTLLGATIVCQRAGEMIHEWIVALEHSLKV</sequence>
<dbReference type="InterPro" id="IPR036188">
    <property type="entry name" value="FAD/NAD-bd_sf"/>
</dbReference>
<dbReference type="InterPro" id="IPR016156">
    <property type="entry name" value="FAD/NAD-linked_Rdtase_dimer_sf"/>
</dbReference>
<feature type="domain" description="FAD/NAD(P)-binding" evidence="4">
    <location>
        <begin position="13"/>
        <end position="83"/>
    </location>
</feature>
<comment type="caution">
    <text evidence="5">The sequence shown here is derived from an EMBL/GenBank/DDBJ whole genome shotgun (WGS) entry which is preliminary data.</text>
</comment>
<evidence type="ECO:0000256" key="1">
    <source>
        <dbReference type="ARBA" id="ARBA00022630"/>
    </source>
</evidence>
<accession>X1V508</accession>
<protein>
    <recommendedName>
        <fullName evidence="6">FAD/NAD(P)-binding domain-containing protein</fullName>
    </recommendedName>
</protein>
<name>X1V508_9ZZZZ</name>
<evidence type="ECO:0000256" key="2">
    <source>
        <dbReference type="ARBA" id="ARBA00022827"/>
    </source>
</evidence>
<evidence type="ECO:0000259" key="3">
    <source>
        <dbReference type="Pfam" id="PF02852"/>
    </source>
</evidence>
<keyword evidence="2" id="KW-0274">FAD</keyword>
<evidence type="ECO:0000259" key="4">
    <source>
        <dbReference type="Pfam" id="PF07992"/>
    </source>
</evidence>
<dbReference type="GO" id="GO:0003955">
    <property type="term" value="F:NAD(P)H dehydrogenase (quinone) activity"/>
    <property type="evidence" value="ECO:0007669"/>
    <property type="project" value="TreeGrafter"/>
</dbReference>
<keyword evidence="1" id="KW-0285">Flavoprotein</keyword>